<protein>
    <submittedName>
        <fullName evidence="7">ABC transporter permease</fullName>
    </submittedName>
</protein>
<feature type="transmembrane region" description="Helical" evidence="6">
    <location>
        <begin position="296"/>
        <end position="314"/>
    </location>
</feature>
<keyword evidence="5 6" id="KW-0472">Membrane</keyword>
<comment type="caution">
    <text evidence="7">The sequence shown here is derived from an EMBL/GenBank/DDBJ whole genome shotgun (WGS) entry which is preliminary data.</text>
</comment>
<feature type="transmembrane region" description="Helical" evidence="6">
    <location>
        <begin position="53"/>
        <end position="80"/>
    </location>
</feature>
<dbReference type="InterPro" id="IPR001851">
    <property type="entry name" value="ABC_transp_permease"/>
</dbReference>
<accession>A0AAP2RJF6</accession>
<keyword evidence="2" id="KW-1003">Cell membrane</keyword>
<dbReference type="GO" id="GO:0005886">
    <property type="term" value="C:plasma membrane"/>
    <property type="evidence" value="ECO:0007669"/>
    <property type="project" value="UniProtKB-SubCell"/>
</dbReference>
<feature type="transmembrane region" description="Helical" evidence="6">
    <location>
        <begin position="212"/>
        <end position="234"/>
    </location>
</feature>
<organism evidence="7 8">
    <name type="scientific">Lientehia hominis</name>
    <dbReference type="NCBI Taxonomy" id="2897778"/>
    <lineage>
        <taxon>Bacteria</taxon>
        <taxon>Bacillati</taxon>
        <taxon>Bacillota</taxon>
        <taxon>Clostridia</taxon>
        <taxon>Lachnospirales</taxon>
        <taxon>Lachnospiraceae</taxon>
        <taxon>Lientehia</taxon>
    </lineage>
</organism>
<name>A0AAP2RJF6_9FIRM</name>
<proteinExistence type="predicted"/>
<dbReference type="PANTHER" id="PTHR32196">
    <property type="entry name" value="ABC TRANSPORTER PERMEASE PROTEIN YPHD-RELATED-RELATED"/>
    <property type="match status" value="1"/>
</dbReference>
<keyword evidence="4 6" id="KW-1133">Transmembrane helix</keyword>
<evidence type="ECO:0000313" key="8">
    <source>
        <dbReference type="Proteomes" id="UP001299265"/>
    </source>
</evidence>
<dbReference type="PROSITE" id="PS51257">
    <property type="entry name" value="PROKAR_LIPOPROTEIN"/>
    <property type="match status" value="1"/>
</dbReference>
<feature type="transmembrane region" description="Helical" evidence="6">
    <location>
        <begin position="87"/>
        <end position="106"/>
    </location>
</feature>
<keyword evidence="8" id="KW-1185">Reference proteome</keyword>
<gene>
    <name evidence="7" type="ORF">LQE92_12135</name>
</gene>
<sequence length="329" mass="34805">MKIWNFIKKAVRSNVSLVGLFIMLVLASCINQNFLSMENLSNVFRQISLTGPIAVGMLFVILCGSIDLSVGSVFALGAVVTLYFSKYSVAMAIAMPLLCGAFFGFINGLLVGCMKMPPFVGTISTQMFIRGLVLVLIGENTYSVGKLPGSLQVLGKGEFFSFITVPAIIFVVLLAAGSFLLNRTRIGRNMYVVGGNPESATMMGISVPATLITAYTLSGMLAAFSGMIVVTRIGSAYPLTGQGNELAAIAGAVIGGAYLSGGVGKVSGTFIGVTIMGLFTNVFNMQSFLSSFWERVFTGAILIAVVFVQAVITHQKTTGKKKRKILTAS</sequence>
<evidence type="ECO:0000256" key="6">
    <source>
        <dbReference type="SAM" id="Phobius"/>
    </source>
</evidence>
<keyword evidence="3 6" id="KW-0812">Transmembrane</keyword>
<evidence type="ECO:0000256" key="4">
    <source>
        <dbReference type="ARBA" id="ARBA00022989"/>
    </source>
</evidence>
<dbReference type="CDD" id="cd06579">
    <property type="entry name" value="TM_PBP1_transp_AraH_like"/>
    <property type="match status" value="1"/>
</dbReference>
<dbReference type="EMBL" id="JAJNOR010000007">
    <property type="protein sequence ID" value="MCD2493364.1"/>
    <property type="molecule type" value="Genomic_DNA"/>
</dbReference>
<comment type="subcellular location">
    <subcellularLocation>
        <location evidence="1">Cell membrane</location>
        <topology evidence="1">Multi-pass membrane protein</topology>
    </subcellularLocation>
</comment>
<dbReference type="Proteomes" id="UP001299265">
    <property type="component" value="Unassembled WGS sequence"/>
</dbReference>
<dbReference type="GO" id="GO:0022857">
    <property type="term" value="F:transmembrane transporter activity"/>
    <property type="evidence" value="ECO:0007669"/>
    <property type="project" value="InterPro"/>
</dbReference>
<feature type="transmembrane region" description="Helical" evidence="6">
    <location>
        <begin position="159"/>
        <end position="181"/>
    </location>
</feature>
<reference evidence="7 8" key="1">
    <citation type="submission" date="2021-11" db="EMBL/GenBank/DDBJ databases">
        <title>Lacrimispora sp. nov. NSJ-141 isolated from human feces.</title>
        <authorList>
            <person name="Abdugheni R."/>
        </authorList>
    </citation>
    <scope>NUCLEOTIDE SEQUENCE [LARGE SCALE GENOMIC DNA]</scope>
    <source>
        <strain evidence="7 8">NSJ-141</strain>
    </source>
</reference>
<evidence type="ECO:0000256" key="3">
    <source>
        <dbReference type="ARBA" id="ARBA00022692"/>
    </source>
</evidence>
<dbReference type="RefSeq" id="WP_231063220.1">
    <property type="nucleotide sequence ID" value="NZ_JAJNOR010000007.1"/>
</dbReference>
<dbReference type="PANTHER" id="PTHR32196:SF72">
    <property type="entry name" value="RIBOSE IMPORT PERMEASE PROTEIN RBSC"/>
    <property type="match status" value="1"/>
</dbReference>
<feature type="transmembrane region" description="Helical" evidence="6">
    <location>
        <begin position="246"/>
        <end position="276"/>
    </location>
</feature>
<evidence type="ECO:0000313" key="7">
    <source>
        <dbReference type="EMBL" id="MCD2493364.1"/>
    </source>
</evidence>
<dbReference type="Pfam" id="PF02653">
    <property type="entry name" value="BPD_transp_2"/>
    <property type="match status" value="1"/>
</dbReference>
<evidence type="ECO:0000256" key="2">
    <source>
        <dbReference type="ARBA" id="ARBA00022475"/>
    </source>
</evidence>
<evidence type="ECO:0000256" key="1">
    <source>
        <dbReference type="ARBA" id="ARBA00004651"/>
    </source>
</evidence>
<evidence type="ECO:0000256" key="5">
    <source>
        <dbReference type="ARBA" id="ARBA00023136"/>
    </source>
</evidence>
<dbReference type="AlphaFoldDB" id="A0AAP2RJF6"/>